<accession>A0AAD0K4F4</accession>
<dbReference type="GeneID" id="32686985"/>
<dbReference type="PRINTS" id="PR00455">
    <property type="entry name" value="HTHTETR"/>
</dbReference>
<dbReference type="InterPro" id="IPR001647">
    <property type="entry name" value="HTH_TetR"/>
</dbReference>
<reference evidence="6 7" key="1">
    <citation type="submission" date="2018-05" db="EMBL/GenBank/DDBJ databases">
        <title>Complete genome sequence of Gordonia terrae NRRL B-16283.</title>
        <authorList>
            <person name="Garlena R.A."/>
            <person name="Russell D.A."/>
            <person name="Hatfull G.F."/>
        </authorList>
    </citation>
    <scope>NUCLEOTIDE SEQUENCE [LARGE SCALE GENOMIC DNA]</scope>
    <source>
        <strain evidence="6 7">NRRL B-16283</strain>
    </source>
</reference>
<gene>
    <name evidence="6" type="ORF">DLJ61_04445</name>
</gene>
<evidence type="ECO:0000313" key="7">
    <source>
        <dbReference type="Proteomes" id="UP000247118"/>
    </source>
</evidence>
<protein>
    <submittedName>
        <fullName evidence="6">TetR/AcrR family transcriptional regulator</fullName>
    </submittedName>
</protein>
<feature type="DNA-binding region" description="H-T-H motif" evidence="4">
    <location>
        <begin position="33"/>
        <end position="52"/>
    </location>
</feature>
<dbReference type="PANTHER" id="PTHR47506:SF7">
    <property type="entry name" value="TRANSCRIPTIONAL REGULATORY PROTEIN"/>
    <property type="match status" value="1"/>
</dbReference>
<evidence type="ECO:0000256" key="1">
    <source>
        <dbReference type="ARBA" id="ARBA00023015"/>
    </source>
</evidence>
<dbReference type="Gene3D" id="1.10.357.10">
    <property type="entry name" value="Tetracycline Repressor, domain 2"/>
    <property type="match status" value="1"/>
</dbReference>
<dbReference type="GO" id="GO:0003677">
    <property type="term" value="F:DNA binding"/>
    <property type="evidence" value="ECO:0007669"/>
    <property type="project" value="UniProtKB-UniRule"/>
</dbReference>
<dbReference type="PROSITE" id="PS50977">
    <property type="entry name" value="HTH_TETR_2"/>
    <property type="match status" value="1"/>
</dbReference>
<feature type="domain" description="HTH tetR-type" evidence="5">
    <location>
        <begin position="10"/>
        <end position="70"/>
    </location>
</feature>
<dbReference type="InterPro" id="IPR036271">
    <property type="entry name" value="Tet_transcr_reg_TetR-rel_C_sf"/>
</dbReference>
<dbReference type="AlphaFoldDB" id="A0AAD0K4F4"/>
<organism evidence="6 7">
    <name type="scientific">Gordonia terrae</name>
    <dbReference type="NCBI Taxonomy" id="2055"/>
    <lineage>
        <taxon>Bacteria</taxon>
        <taxon>Bacillati</taxon>
        <taxon>Actinomycetota</taxon>
        <taxon>Actinomycetes</taxon>
        <taxon>Mycobacteriales</taxon>
        <taxon>Gordoniaceae</taxon>
        <taxon>Gordonia</taxon>
    </lineage>
</organism>
<dbReference type="RefSeq" id="WP_004020696.1">
    <property type="nucleotide sequence ID" value="NZ_CABEIC010000002.1"/>
</dbReference>
<evidence type="ECO:0000256" key="4">
    <source>
        <dbReference type="PROSITE-ProRule" id="PRU00335"/>
    </source>
</evidence>
<evidence type="ECO:0000256" key="2">
    <source>
        <dbReference type="ARBA" id="ARBA00023125"/>
    </source>
</evidence>
<dbReference type="KEGG" id="gta:BCM27_04415"/>
<evidence type="ECO:0000259" key="5">
    <source>
        <dbReference type="PROSITE" id="PS50977"/>
    </source>
</evidence>
<evidence type="ECO:0000313" key="6">
    <source>
        <dbReference type="EMBL" id="AWO82893.1"/>
    </source>
</evidence>
<sequence>MARYGNDHKVRTRRRVLETAARRFKSDGIDRSGVATLMKDAGLTNGAFYAHFASKDALVASVVAEQLRRQLQALTEISPGVPAAIEFIDVYLSPRHRDAPGDGCPSAALLADIARGSDTVREAYTRNMRDVIDLVAVNLTPEHGDGARPAAVGLLGQLFGTIQLARAITDSDLSDDILTAGRATARAIVRRGVAVPN</sequence>
<dbReference type="PANTHER" id="PTHR47506">
    <property type="entry name" value="TRANSCRIPTIONAL REGULATORY PROTEIN"/>
    <property type="match status" value="1"/>
</dbReference>
<keyword evidence="2 4" id="KW-0238">DNA-binding</keyword>
<dbReference type="Pfam" id="PF00440">
    <property type="entry name" value="TetR_N"/>
    <property type="match status" value="1"/>
</dbReference>
<keyword evidence="1" id="KW-0805">Transcription regulation</keyword>
<dbReference type="SUPFAM" id="SSF46689">
    <property type="entry name" value="Homeodomain-like"/>
    <property type="match status" value="1"/>
</dbReference>
<dbReference type="EMBL" id="CP029604">
    <property type="protein sequence ID" value="AWO82893.1"/>
    <property type="molecule type" value="Genomic_DNA"/>
</dbReference>
<proteinExistence type="predicted"/>
<dbReference type="InterPro" id="IPR009057">
    <property type="entry name" value="Homeodomain-like_sf"/>
</dbReference>
<dbReference type="Gene3D" id="1.10.10.60">
    <property type="entry name" value="Homeodomain-like"/>
    <property type="match status" value="1"/>
</dbReference>
<name>A0AAD0K4F4_9ACTN</name>
<dbReference type="Proteomes" id="UP000247118">
    <property type="component" value="Chromosome"/>
</dbReference>
<dbReference type="SUPFAM" id="SSF48498">
    <property type="entry name" value="Tetracyclin repressor-like, C-terminal domain"/>
    <property type="match status" value="1"/>
</dbReference>
<keyword evidence="3" id="KW-0804">Transcription</keyword>
<evidence type="ECO:0000256" key="3">
    <source>
        <dbReference type="ARBA" id="ARBA00023163"/>
    </source>
</evidence>